<feature type="signal peptide" evidence="1">
    <location>
        <begin position="1"/>
        <end position="24"/>
    </location>
</feature>
<dbReference type="Proteomes" id="UP000053681">
    <property type="component" value="Unassembled WGS sequence"/>
</dbReference>
<dbReference type="EMBL" id="LNQP01000108">
    <property type="protein sequence ID" value="KSU86178.1"/>
    <property type="molecule type" value="Genomic_DNA"/>
</dbReference>
<organism evidence="2 3">
    <name type="scientific">Priestia veravalensis</name>
    <dbReference type="NCBI Taxonomy" id="1414648"/>
    <lineage>
        <taxon>Bacteria</taxon>
        <taxon>Bacillati</taxon>
        <taxon>Bacillota</taxon>
        <taxon>Bacilli</taxon>
        <taxon>Bacillales</taxon>
        <taxon>Bacillaceae</taxon>
        <taxon>Priestia</taxon>
    </lineage>
</organism>
<protein>
    <submittedName>
        <fullName evidence="2">Uncharacterized protein</fullName>
    </submittedName>
</protein>
<evidence type="ECO:0000313" key="2">
    <source>
        <dbReference type="EMBL" id="KSU86178.1"/>
    </source>
</evidence>
<proteinExistence type="predicted"/>
<keyword evidence="1" id="KW-0732">Signal</keyword>
<feature type="non-terminal residue" evidence="2">
    <location>
        <position position="91"/>
    </location>
</feature>
<reference evidence="2 3" key="1">
    <citation type="submission" date="2015-11" db="EMBL/GenBank/DDBJ databases">
        <title>Bacillus caseinolyticus sp nov.</title>
        <authorList>
            <person name="Dastager S.G."/>
            <person name="Mawlankar R."/>
        </authorList>
    </citation>
    <scope>NUCLEOTIDE SEQUENCE [LARGE SCALE GENOMIC DNA]</scope>
    <source>
        <strain evidence="2 3">SGD-V-76</strain>
    </source>
</reference>
<sequence>MKYIFLVCSVLLISSLSLPFNGYAKSDSVEKQYKSIGYTSDNAALKKFEEFYHQSTNISDSIKQQIPFKVTHEFGHFKQNDKDHLSLEYLN</sequence>
<keyword evidence="3" id="KW-1185">Reference proteome</keyword>
<dbReference type="RefSeq" id="WP_139109253.1">
    <property type="nucleotide sequence ID" value="NZ_KQ758722.1"/>
</dbReference>
<name>A0A0V8JGI9_9BACI</name>
<gene>
    <name evidence="2" type="ORF">AS180_20130</name>
</gene>
<evidence type="ECO:0000313" key="3">
    <source>
        <dbReference type="Proteomes" id="UP000053681"/>
    </source>
</evidence>
<evidence type="ECO:0000256" key="1">
    <source>
        <dbReference type="SAM" id="SignalP"/>
    </source>
</evidence>
<comment type="caution">
    <text evidence="2">The sequence shown here is derived from an EMBL/GenBank/DDBJ whole genome shotgun (WGS) entry which is preliminary data.</text>
</comment>
<feature type="chain" id="PRO_5039388364" evidence="1">
    <location>
        <begin position="25"/>
        <end position="91"/>
    </location>
</feature>
<accession>A0A0V8JGI9</accession>
<dbReference type="AlphaFoldDB" id="A0A0V8JGI9"/>